<dbReference type="Proteomes" id="UP000326354">
    <property type="component" value="Chromosome"/>
</dbReference>
<accession>A0A5S9ILB1</accession>
<name>A0A5S9ILB1_UABAM</name>
<reference evidence="1 2" key="1">
    <citation type="submission" date="2019-08" db="EMBL/GenBank/DDBJ databases">
        <title>Complete genome sequence of Candidatus Uab amorphum.</title>
        <authorList>
            <person name="Shiratori T."/>
            <person name="Suzuki S."/>
            <person name="Kakizawa Y."/>
            <person name="Ishida K."/>
        </authorList>
    </citation>
    <scope>NUCLEOTIDE SEQUENCE [LARGE SCALE GENOMIC DNA]</scope>
    <source>
        <strain evidence="1 2">SRT547</strain>
    </source>
</reference>
<dbReference type="PANTHER" id="PTHR34204">
    <property type="entry name" value="RNA-BINDING ASCH DOMAIN PROTEIN"/>
    <property type="match status" value="1"/>
</dbReference>
<protein>
    <submittedName>
        <fullName evidence="1">Uncharacterized protein</fullName>
    </submittedName>
</protein>
<evidence type="ECO:0000313" key="2">
    <source>
        <dbReference type="Proteomes" id="UP000326354"/>
    </source>
</evidence>
<dbReference type="AlphaFoldDB" id="A0A5S9ILB1"/>
<keyword evidence="2" id="KW-1185">Reference proteome</keyword>
<dbReference type="PANTHER" id="PTHR34204:SF2">
    <property type="entry name" value="RNA-BINDING ASCH DOMAIN PROTEIN"/>
    <property type="match status" value="1"/>
</dbReference>
<dbReference type="RefSeq" id="WP_151967997.1">
    <property type="nucleotide sequence ID" value="NZ_AP019860.1"/>
</dbReference>
<evidence type="ECO:0000313" key="1">
    <source>
        <dbReference type="EMBL" id="BBM83814.1"/>
    </source>
</evidence>
<gene>
    <name evidence="1" type="ORF">UABAM_02169</name>
</gene>
<dbReference type="KEGG" id="uam:UABAM_02169"/>
<dbReference type="OrthoDB" id="1866098at2"/>
<sequence>MEKLQLKQSLLACKDHVDREWLQKHSALFVEEHMAKLSQNLLDFHKNGVRDTQPLPHFHVECTPPLSQAFIDFQDALSALQKTQFATTTSNLALLGSCLQKAGCMKILMLLGQRHTPASITDYTAIPPTTELLMSSAFMEGKQGLTIAARAWTKHVGRSDDNFWGEVKGSAQTKNNNARQIVLSILQNTTWWNIFYHYKHALVYEARVSSGHGVRWGKKGEEFIGFLEPFLEEEKNGDNF</sequence>
<organism evidence="1 2">
    <name type="scientific">Uabimicrobium amorphum</name>
    <dbReference type="NCBI Taxonomy" id="2596890"/>
    <lineage>
        <taxon>Bacteria</taxon>
        <taxon>Pseudomonadati</taxon>
        <taxon>Planctomycetota</taxon>
        <taxon>Candidatus Uabimicrobiia</taxon>
        <taxon>Candidatus Uabimicrobiales</taxon>
        <taxon>Candidatus Uabimicrobiaceae</taxon>
        <taxon>Candidatus Uabimicrobium</taxon>
    </lineage>
</organism>
<dbReference type="EMBL" id="AP019860">
    <property type="protein sequence ID" value="BBM83814.1"/>
    <property type="molecule type" value="Genomic_DNA"/>
</dbReference>
<proteinExistence type="predicted"/>